<dbReference type="PANTHER" id="PTHR45663">
    <property type="entry name" value="GEO12009P1"/>
    <property type="match status" value="1"/>
</dbReference>
<evidence type="ECO:0000259" key="1">
    <source>
        <dbReference type="PROSITE" id="PS51352"/>
    </source>
</evidence>
<feature type="domain" description="Thioredoxin" evidence="1">
    <location>
        <begin position="1"/>
        <end position="122"/>
    </location>
</feature>
<name>A0ABM1A353_APLCA</name>
<protein>
    <submittedName>
        <fullName evidence="3">Thioredoxin-like protein YdbP</fullName>
    </submittedName>
</protein>
<dbReference type="SUPFAM" id="SSF52833">
    <property type="entry name" value="Thioredoxin-like"/>
    <property type="match status" value="1"/>
</dbReference>
<dbReference type="CDD" id="cd02947">
    <property type="entry name" value="TRX_family"/>
    <property type="match status" value="1"/>
</dbReference>
<gene>
    <name evidence="3" type="primary">LOC106012213</name>
</gene>
<dbReference type="InterPro" id="IPR036249">
    <property type="entry name" value="Thioredoxin-like_sf"/>
</dbReference>
<evidence type="ECO:0000313" key="2">
    <source>
        <dbReference type="Proteomes" id="UP000694888"/>
    </source>
</evidence>
<organism evidence="2 3">
    <name type="scientific">Aplysia californica</name>
    <name type="common">California sea hare</name>
    <dbReference type="NCBI Taxonomy" id="6500"/>
    <lineage>
        <taxon>Eukaryota</taxon>
        <taxon>Metazoa</taxon>
        <taxon>Spiralia</taxon>
        <taxon>Lophotrochozoa</taxon>
        <taxon>Mollusca</taxon>
        <taxon>Gastropoda</taxon>
        <taxon>Heterobranchia</taxon>
        <taxon>Euthyneura</taxon>
        <taxon>Tectipleura</taxon>
        <taxon>Aplysiida</taxon>
        <taxon>Aplysioidea</taxon>
        <taxon>Aplysiidae</taxon>
        <taxon>Aplysia</taxon>
    </lineage>
</organism>
<keyword evidence="2" id="KW-1185">Reference proteome</keyword>
<dbReference type="Pfam" id="PF00085">
    <property type="entry name" value="Thioredoxin"/>
    <property type="match status" value="1"/>
</dbReference>
<dbReference type="RefSeq" id="XP_012939870.1">
    <property type="nucleotide sequence ID" value="XM_013084416.2"/>
</dbReference>
<dbReference type="Gene3D" id="3.40.30.10">
    <property type="entry name" value="Glutaredoxin"/>
    <property type="match status" value="1"/>
</dbReference>
<dbReference type="PROSITE" id="PS51352">
    <property type="entry name" value="THIOREDOXIN_2"/>
    <property type="match status" value="1"/>
</dbReference>
<dbReference type="InterPro" id="IPR013766">
    <property type="entry name" value="Thioredoxin_domain"/>
</dbReference>
<sequence>MEMLGTKIETLAEVRQTISSTDKLVFIYLYADWCPQCRVIRFEYYSALQHHSDKVLYVAANLDKAPAVAEKFDITSADIPALVVFRKGNMINTIRNIHRAEFENIDYPPGPEDEQDEEAEEN</sequence>
<proteinExistence type="predicted"/>
<accession>A0ABM1A353</accession>
<evidence type="ECO:0000313" key="3">
    <source>
        <dbReference type="RefSeq" id="XP_012939870.1"/>
    </source>
</evidence>
<reference evidence="3" key="1">
    <citation type="submission" date="2025-08" db="UniProtKB">
        <authorList>
            <consortium name="RefSeq"/>
        </authorList>
    </citation>
    <scope>IDENTIFICATION</scope>
</reference>
<dbReference type="GeneID" id="106012213"/>
<dbReference type="PANTHER" id="PTHR45663:SF11">
    <property type="entry name" value="GEO12009P1"/>
    <property type="match status" value="1"/>
</dbReference>
<dbReference type="Proteomes" id="UP000694888">
    <property type="component" value="Unplaced"/>
</dbReference>